<dbReference type="Proteomes" id="UP000440096">
    <property type="component" value="Unassembled WGS sequence"/>
</dbReference>
<keyword evidence="5" id="KW-1185">Reference proteome</keyword>
<gene>
    <name evidence="4" type="ORF">GKO32_08430</name>
</gene>
<organism evidence="4 5">
    <name type="scientific">Amycolatopsis pithecellobii</name>
    <dbReference type="NCBI Taxonomy" id="664692"/>
    <lineage>
        <taxon>Bacteria</taxon>
        <taxon>Bacillati</taxon>
        <taxon>Actinomycetota</taxon>
        <taxon>Actinomycetes</taxon>
        <taxon>Pseudonocardiales</taxon>
        <taxon>Pseudonocardiaceae</taxon>
        <taxon>Amycolatopsis</taxon>
    </lineage>
</organism>
<dbReference type="SUPFAM" id="SSF51735">
    <property type="entry name" value="NAD(P)-binding Rossmann-fold domains"/>
    <property type="match status" value="1"/>
</dbReference>
<reference evidence="4 5" key="1">
    <citation type="submission" date="2019-11" db="EMBL/GenBank/DDBJ databases">
        <title>Draft genome of Amycolatopsis RM579.</title>
        <authorList>
            <person name="Duangmal K."/>
            <person name="Mingma R."/>
        </authorList>
    </citation>
    <scope>NUCLEOTIDE SEQUENCE [LARGE SCALE GENOMIC DNA]</scope>
    <source>
        <strain evidence="4 5">RM579</strain>
    </source>
</reference>
<comment type="caution">
    <text evidence="4">The sequence shown here is derived from an EMBL/GenBank/DDBJ whole genome shotgun (WGS) entry which is preliminary data.</text>
</comment>
<name>A0A6N7YM26_9PSEU</name>
<sequence>MVGVLRGSGGQRRRGLHRDAVARAAASGEAARPDPFERRDRGHHSRRVRRRAGVLRYRRLPQAAGRAAGSRQVSSEQAGNAWIVGGTRGIGQAVADELWQRGWTVVISGREGPQVKQVDDRRWLAGVDTRDSADVVRTHDRILERMPLDAVVNCASASAGGSIMTLTDDAWSAAIETKLLGYIRVCRTCLPGLAARGGALVNVIGASASVATADYAMGCLGAALVHLTRGLAQQWCPEGARVFGVNPGPTKTERLATLIRTTAEQNQSTVEQAEAAIAGSTYRQKPLSPGSLAHLIAELLGPAGEAVNGSVLLADGGSTGGWI</sequence>
<dbReference type="CDD" id="cd05233">
    <property type="entry name" value="SDR_c"/>
    <property type="match status" value="1"/>
</dbReference>
<dbReference type="Gene3D" id="3.40.50.720">
    <property type="entry name" value="NAD(P)-binding Rossmann-like Domain"/>
    <property type="match status" value="1"/>
</dbReference>
<dbReference type="InterPro" id="IPR051122">
    <property type="entry name" value="SDR_DHRS6-like"/>
</dbReference>
<evidence type="ECO:0000313" key="4">
    <source>
        <dbReference type="EMBL" id="MTD54005.1"/>
    </source>
</evidence>
<feature type="region of interest" description="Disordered" evidence="3">
    <location>
        <begin position="1"/>
        <end position="52"/>
    </location>
</feature>
<comment type="similarity">
    <text evidence="1">Belongs to the short-chain dehydrogenases/reductases (SDR) family.</text>
</comment>
<dbReference type="PANTHER" id="PTHR43477">
    <property type="entry name" value="DIHYDROANTICAPSIN 7-DEHYDROGENASE"/>
    <property type="match status" value="1"/>
</dbReference>
<proteinExistence type="inferred from homology"/>
<dbReference type="EMBL" id="WMBA01000009">
    <property type="protein sequence ID" value="MTD54005.1"/>
    <property type="molecule type" value="Genomic_DNA"/>
</dbReference>
<dbReference type="InterPro" id="IPR002347">
    <property type="entry name" value="SDR_fam"/>
</dbReference>
<feature type="compositionally biased region" description="Basic residues" evidence="3">
    <location>
        <begin position="41"/>
        <end position="52"/>
    </location>
</feature>
<keyword evidence="2" id="KW-0560">Oxidoreductase</keyword>
<feature type="compositionally biased region" description="Gly residues" evidence="3">
    <location>
        <begin position="1"/>
        <end position="10"/>
    </location>
</feature>
<dbReference type="InterPro" id="IPR036291">
    <property type="entry name" value="NAD(P)-bd_dom_sf"/>
</dbReference>
<protein>
    <submittedName>
        <fullName evidence="4">SDR family oxidoreductase</fullName>
    </submittedName>
</protein>
<dbReference type="PANTHER" id="PTHR43477:SF1">
    <property type="entry name" value="DIHYDROANTICAPSIN 7-DEHYDROGENASE"/>
    <property type="match status" value="1"/>
</dbReference>
<dbReference type="GO" id="GO:0016491">
    <property type="term" value="F:oxidoreductase activity"/>
    <property type="evidence" value="ECO:0007669"/>
    <property type="project" value="UniProtKB-KW"/>
</dbReference>
<dbReference type="Pfam" id="PF13561">
    <property type="entry name" value="adh_short_C2"/>
    <property type="match status" value="1"/>
</dbReference>
<evidence type="ECO:0000256" key="3">
    <source>
        <dbReference type="SAM" id="MobiDB-lite"/>
    </source>
</evidence>
<dbReference type="PRINTS" id="PR00081">
    <property type="entry name" value="GDHRDH"/>
</dbReference>
<evidence type="ECO:0000256" key="2">
    <source>
        <dbReference type="ARBA" id="ARBA00023002"/>
    </source>
</evidence>
<evidence type="ECO:0000256" key="1">
    <source>
        <dbReference type="ARBA" id="ARBA00006484"/>
    </source>
</evidence>
<dbReference type="AlphaFoldDB" id="A0A6N7YM26"/>
<feature type="compositionally biased region" description="Basic and acidic residues" evidence="3">
    <location>
        <begin position="31"/>
        <end position="40"/>
    </location>
</feature>
<evidence type="ECO:0000313" key="5">
    <source>
        <dbReference type="Proteomes" id="UP000440096"/>
    </source>
</evidence>
<accession>A0A6N7YM26</accession>